<accession>A0A1B9F4B1</accession>
<keyword evidence="6" id="KW-1185">Reference proteome</keyword>
<evidence type="ECO:0000313" key="5">
    <source>
        <dbReference type="EMBL" id="OCC14655.1"/>
    </source>
</evidence>
<dbReference type="OrthoDB" id="9766188at2"/>
<dbReference type="STRING" id="1156395.DBT_1970"/>
<evidence type="ECO:0000256" key="2">
    <source>
        <dbReference type="PIRSR" id="PIRSR000390-1"/>
    </source>
</evidence>
<keyword evidence="3 4" id="KW-0663">Pyridoxal phosphate</keyword>
<dbReference type="GO" id="GO:0030170">
    <property type="term" value="F:pyridoxal phosphate binding"/>
    <property type="evidence" value="ECO:0007669"/>
    <property type="project" value="TreeGrafter"/>
</dbReference>
<dbReference type="InterPro" id="IPR015422">
    <property type="entry name" value="PyrdxlP-dep_Trfase_small"/>
</dbReference>
<evidence type="ECO:0000256" key="1">
    <source>
        <dbReference type="ARBA" id="ARBA00037999"/>
    </source>
</evidence>
<dbReference type="SUPFAM" id="SSF53383">
    <property type="entry name" value="PLP-dependent transferases"/>
    <property type="match status" value="1"/>
</dbReference>
<dbReference type="Proteomes" id="UP000093080">
    <property type="component" value="Unassembled WGS sequence"/>
</dbReference>
<feature type="modified residue" description="N6-(pyridoxal phosphate)lysine" evidence="3">
    <location>
        <position position="160"/>
    </location>
</feature>
<dbReference type="PIRSF" id="PIRSF000390">
    <property type="entry name" value="PLP_StrS"/>
    <property type="match status" value="1"/>
</dbReference>
<dbReference type="PANTHER" id="PTHR30244:SF34">
    <property type="entry name" value="DTDP-4-AMINO-4,6-DIDEOXYGALACTOSE TRANSAMINASE"/>
    <property type="match status" value="1"/>
</dbReference>
<name>A0A1B9F4B1_9BACT</name>
<dbReference type="Gene3D" id="3.40.640.10">
    <property type="entry name" value="Type I PLP-dependent aspartate aminotransferase-like (Major domain)"/>
    <property type="match status" value="1"/>
</dbReference>
<evidence type="ECO:0000256" key="3">
    <source>
        <dbReference type="PIRSR" id="PIRSR000390-2"/>
    </source>
</evidence>
<reference evidence="5 6" key="1">
    <citation type="submission" date="2016-06" db="EMBL/GenBank/DDBJ databases">
        <title>Respiratory ammonification of nitrate coupled to the oxidation of elemental sulfur in deep-sea autotrophic thermophilic bacteria.</title>
        <authorList>
            <person name="Slobodkina G.B."/>
            <person name="Mardanov A.V."/>
            <person name="Ravin N.V."/>
            <person name="Frolova A.A."/>
            <person name="Viryasiv M.B."/>
            <person name="Chernyh N.A."/>
            <person name="Bonch-Osmolovskaya E.A."/>
            <person name="Slobodkin A.I."/>
        </authorList>
    </citation>
    <scope>NUCLEOTIDE SEQUENCE [LARGE SCALE GENOMIC DNA]</scope>
    <source>
        <strain evidence="5 6">S69</strain>
    </source>
</reference>
<proteinExistence type="inferred from homology"/>
<dbReference type="Pfam" id="PF01041">
    <property type="entry name" value="DegT_DnrJ_EryC1"/>
    <property type="match status" value="2"/>
</dbReference>
<dbReference type="EMBL" id="MAGO01000010">
    <property type="protein sequence ID" value="OCC14655.1"/>
    <property type="molecule type" value="Genomic_DNA"/>
</dbReference>
<dbReference type="AlphaFoldDB" id="A0A1B9F4B1"/>
<dbReference type="RefSeq" id="WP_067619621.1">
    <property type="nucleotide sequence ID" value="NZ_MAGO01000010.1"/>
</dbReference>
<dbReference type="Gene3D" id="3.90.1150.10">
    <property type="entry name" value="Aspartate Aminotransferase, domain 1"/>
    <property type="match status" value="1"/>
</dbReference>
<dbReference type="InterPro" id="IPR000653">
    <property type="entry name" value="DegT/StrS_aminotransferase"/>
</dbReference>
<dbReference type="GO" id="GO:0008483">
    <property type="term" value="F:transaminase activity"/>
    <property type="evidence" value="ECO:0007669"/>
    <property type="project" value="UniProtKB-KW"/>
</dbReference>
<keyword evidence="5" id="KW-0032">Aminotransferase</keyword>
<evidence type="ECO:0000313" key="6">
    <source>
        <dbReference type="Proteomes" id="UP000093080"/>
    </source>
</evidence>
<sequence>MTIKFQNTYQRAFKLKIAEYLGINAKNIFLFWKGRVALYAILKAIGIKKGDEVILPAFTCVATVNPIIYLSAKPIYVDIDPKTYNLDPNKIEEKITPKTKAILAQNTFGLSADLEHILEIAKKYDLFVIEDCAHGFGGFYKGKPNGTIADAAFFSTQWNKPFSTGLGGIAVTKRKELAEKLNVLENDFAEPSLKDKITLNFLIFIKKHFFNTNTYWFALKTYRWLSKYNLILGSSQGEELEAPVKPEDFEKVFSTVQARKGIEELKKIGDLVFHRKNIAELYKAILKKFGIEPPHEPIYAEHTYLKFPLLVKNRYFFFKKAEKEKIELGDWFISPIHPITENLQYWHYKWGENFIAEKISGHIINLPTHSQIDQSYVHKIEDFLRRNQSNIYSSYRELL</sequence>
<comment type="caution">
    <text evidence="5">The sequence shown here is derived from an EMBL/GenBank/DDBJ whole genome shotgun (WGS) entry which is preliminary data.</text>
</comment>
<dbReference type="InterPro" id="IPR015424">
    <property type="entry name" value="PyrdxlP-dep_Trfase"/>
</dbReference>
<keyword evidence="5" id="KW-0808">Transferase</keyword>
<evidence type="ECO:0000256" key="4">
    <source>
        <dbReference type="RuleBase" id="RU004508"/>
    </source>
</evidence>
<dbReference type="InterPro" id="IPR015421">
    <property type="entry name" value="PyrdxlP-dep_Trfase_major"/>
</dbReference>
<dbReference type="GO" id="GO:0000271">
    <property type="term" value="P:polysaccharide biosynthetic process"/>
    <property type="evidence" value="ECO:0007669"/>
    <property type="project" value="TreeGrafter"/>
</dbReference>
<gene>
    <name evidence="5" type="ORF">DBT_1970</name>
</gene>
<protein>
    <submittedName>
        <fullName evidence="5">Glutamate--UDP-2-acetamido-2-deoxy-D-ribohex-3-uluronic acid aminotransferase (PLP cofactor)</fullName>
    </submittedName>
</protein>
<dbReference type="PANTHER" id="PTHR30244">
    <property type="entry name" value="TRANSAMINASE"/>
    <property type="match status" value="1"/>
</dbReference>
<feature type="active site" description="Proton acceptor" evidence="2">
    <location>
        <position position="160"/>
    </location>
</feature>
<comment type="similarity">
    <text evidence="1 4">Belongs to the DegT/DnrJ/EryC1 family.</text>
</comment>
<organism evidence="5 6">
    <name type="scientific">Dissulfuribacter thermophilus</name>
    <dbReference type="NCBI Taxonomy" id="1156395"/>
    <lineage>
        <taxon>Bacteria</taxon>
        <taxon>Pseudomonadati</taxon>
        <taxon>Thermodesulfobacteriota</taxon>
        <taxon>Dissulfuribacteria</taxon>
        <taxon>Dissulfuribacterales</taxon>
        <taxon>Dissulfuribacteraceae</taxon>
        <taxon>Dissulfuribacter</taxon>
    </lineage>
</organism>
<dbReference type="PATRIC" id="fig|1156395.6.peg.1984"/>